<protein>
    <submittedName>
        <fullName evidence="2">Uncharacterized protein</fullName>
    </submittedName>
</protein>
<evidence type="ECO:0000313" key="2">
    <source>
        <dbReference type="EMBL" id="KAF9504267.1"/>
    </source>
</evidence>
<comment type="caution">
    <text evidence="2">The sequence shown here is derived from an EMBL/GenBank/DDBJ whole genome shotgun (WGS) entry which is preliminary data.</text>
</comment>
<evidence type="ECO:0000313" key="3">
    <source>
        <dbReference type="Proteomes" id="UP000886523"/>
    </source>
</evidence>
<reference evidence="2" key="1">
    <citation type="journal article" date="2020" name="Nat. Commun.">
        <title>Large-scale genome sequencing of mycorrhizal fungi provides insights into the early evolution of symbiotic traits.</title>
        <authorList>
            <person name="Miyauchi S."/>
            <person name="Kiss E."/>
            <person name="Kuo A."/>
            <person name="Drula E."/>
            <person name="Kohler A."/>
            <person name="Sanchez-Garcia M."/>
            <person name="Morin E."/>
            <person name="Andreopoulos B."/>
            <person name="Barry K.W."/>
            <person name="Bonito G."/>
            <person name="Buee M."/>
            <person name="Carver A."/>
            <person name="Chen C."/>
            <person name="Cichocki N."/>
            <person name="Clum A."/>
            <person name="Culley D."/>
            <person name="Crous P.W."/>
            <person name="Fauchery L."/>
            <person name="Girlanda M."/>
            <person name="Hayes R.D."/>
            <person name="Keri Z."/>
            <person name="LaButti K."/>
            <person name="Lipzen A."/>
            <person name="Lombard V."/>
            <person name="Magnuson J."/>
            <person name="Maillard F."/>
            <person name="Murat C."/>
            <person name="Nolan M."/>
            <person name="Ohm R.A."/>
            <person name="Pangilinan J."/>
            <person name="Pereira M.F."/>
            <person name="Perotto S."/>
            <person name="Peter M."/>
            <person name="Pfister S."/>
            <person name="Riley R."/>
            <person name="Sitrit Y."/>
            <person name="Stielow J.B."/>
            <person name="Szollosi G."/>
            <person name="Zifcakova L."/>
            <person name="Stursova M."/>
            <person name="Spatafora J.W."/>
            <person name="Tedersoo L."/>
            <person name="Vaario L.M."/>
            <person name="Yamada A."/>
            <person name="Yan M."/>
            <person name="Wang P."/>
            <person name="Xu J."/>
            <person name="Bruns T."/>
            <person name="Baldrian P."/>
            <person name="Vilgalys R."/>
            <person name="Dunand C."/>
            <person name="Henrissat B."/>
            <person name="Grigoriev I.V."/>
            <person name="Hibbett D."/>
            <person name="Nagy L.G."/>
            <person name="Martin F.M."/>
        </authorList>
    </citation>
    <scope>NUCLEOTIDE SEQUENCE</scope>
    <source>
        <strain evidence="2">UP504</strain>
    </source>
</reference>
<accession>A0A9P6AEA5</accession>
<dbReference type="AlphaFoldDB" id="A0A9P6AEA5"/>
<name>A0A9P6AEA5_9AGAM</name>
<gene>
    <name evidence="2" type="ORF">BS47DRAFT_694103</name>
</gene>
<feature type="region of interest" description="Disordered" evidence="1">
    <location>
        <begin position="118"/>
        <end position="144"/>
    </location>
</feature>
<dbReference type="Proteomes" id="UP000886523">
    <property type="component" value="Unassembled WGS sequence"/>
</dbReference>
<organism evidence="2 3">
    <name type="scientific">Hydnum rufescens UP504</name>
    <dbReference type="NCBI Taxonomy" id="1448309"/>
    <lineage>
        <taxon>Eukaryota</taxon>
        <taxon>Fungi</taxon>
        <taxon>Dikarya</taxon>
        <taxon>Basidiomycota</taxon>
        <taxon>Agaricomycotina</taxon>
        <taxon>Agaricomycetes</taxon>
        <taxon>Cantharellales</taxon>
        <taxon>Hydnaceae</taxon>
        <taxon>Hydnum</taxon>
    </lineage>
</organism>
<proteinExistence type="predicted"/>
<evidence type="ECO:0000256" key="1">
    <source>
        <dbReference type="SAM" id="MobiDB-lite"/>
    </source>
</evidence>
<sequence length="144" mass="16090">MVPSVAFYSPLPTPPPKPQPVIRMLPPLPEWPPIRPPTHMLHIPDQVQDLLSKRTKAHPHFPVSRRESLKNARPHHRILMALCPLPEQSKGHCHNKSWETYAFSTSCLVIAHSPLIPHSRSPSPDESGSYAPPAPHFSEALKGP</sequence>
<keyword evidence="3" id="KW-1185">Reference proteome</keyword>
<dbReference type="EMBL" id="MU129245">
    <property type="protein sequence ID" value="KAF9504267.1"/>
    <property type="molecule type" value="Genomic_DNA"/>
</dbReference>